<feature type="domain" description="3-hydroxyacyl-CoA dehydrogenase C-terminal" evidence="8">
    <location>
        <begin position="191"/>
        <end position="290"/>
    </location>
</feature>
<dbReference type="InterPro" id="IPR006176">
    <property type="entry name" value="3-OHacyl-CoA_DH_NAD-bd"/>
</dbReference>
<dbReference type="GO" id="GO:0016042">
    <property type="term" value="P:lipid catabolic process"/>
    <property type="evidence" value="ECO:0007669"/>
    <property type="project" value="UniProtKB-KW"/>
</dbReference>
<keyword evidence="6" id="KW-0443">Lipid metabolism</keyword>
<comment type="catalytic activity">
    <reaction evidence="7">
        <text>a (3S)-3-hydroxyacyl-CoA + NAD(+) = a 3-oxoacyl-CoA + NADH + H(+)</text>
        <dbReference type="Rhea" id="RHEA:22432"/>
        <dbReference type="ChEBI" id="CHEBI:15378"/>
        <dbReference type="ChEBI" id="CHEBI:57318"/>
        <dbReference type="ChEBI" id="CHEBI:57540"/>
        <dbReference type="ChEBI" id="CHEBI:57945"/>
        <dbReference type="ChEBI" id="CHEBI:90726"/>
        <dbReference type="EC" id="1.1.1.35"/>
    </reaction>
</comment>
<evidence type="ECO:0000256" key="7">
    <source>
        <dbReference type="ARBA" id="ARBA00049556"/>
    </source>
</evidence>
<dbReference type="CDD" id="cd06558">
    <property type="entry name" value="crotonase-like"/>
    <property type="match status" value="1"/>
</dbReference>
<protein>
    <recommendedName>
        <fullName evidence="12">3-hydroxyacyl-CoA dehydrogenase</fullName>
    </recommendedName>
</protein>
<evidence type="ECO:0000259" key="8">
    <source>
        <dbReference type="Pfam" id="PF00725"/>
    </source>
</evidence>
<keyword evidence="3" id="KW-0442">Lipid degradation</keyword>
<evidence type="ECO:0000256" key="3">
    <source>
        <dbReference type="ARBA" id="ARBA00022963"/>
    </source>
</evidence>
<dbReference type="PANTHER" id="PTHR48075">
    <property type="entry name" value="3-HYDROXYACYL-COA DEHYDROGENASE FAMILY PROTEIN"/>
    <property type="match status" value="1"/>
</dbReference>
<accession>A0A936F4G3</accession>
<comment type="caution">
    <text evidence="10">The sequence shown here is derived from an EMBL/GenBank/DDBJ whole genome shotgun (WGS) entry which is preliminary data.</text>
</comment>
<evidence type="ECO:0008006" key="12">
    <source>
        <dbReference type="Google" id="ProtNLM"/>
    </source>
</evidence>
<evidence type="ECO:0000256" key="5">
    <source>
        <dbReference type="ARBA" id="ARBA00023027"/>
    </source>
</evidence>
<feature type="domain" description="3-hydroxyacyl-CoA dehydrogenase NAD binding" evidence="9">
    <location>
        <begin position="5"/>
        <end position="185"/>
    </location>
</feature>
<dbReference type="PROSITE" id="PS51257">
    <property type="entry name" value="PROKAR_LIPOPROTEIN"/>
    <property type="match status" value="1"/>
</dbReference>
<dbReference type="InterPro" id="IPR006108">
    <property type="entry name" value="3HC_DH_C"/>
</dbReference>
<dbReference type="InterPro" id="IPR008927">
    <property type="entry name" value="6-PGluconate_DH-like_C_sf"/>
</dbReference>
<gene>
    <name evidence="10" type="ORF">IPN91_15360</name>
</gene>
<dbReference type="SUPFAM" id="SSF52096">
    <property type="entry name" value="ClpP/crotonase"/>
    <property type="match status" value="1"/>
</dbReference>
<dbReference type="InterPro" id="IPR001753">
    <property type="entry name" value="Enoyl-CoA_hydra/iso"/>
</dbReference>
<keyword evidence="2" id="KW-0276">Fatty acid metabolism</keyword>
<dbReference type="Gene3D" id="3.90.226.10">
    <property type="entry name" value="2-enoyl-CoA Hydratase, Chain A, domain 1"/>
    <property type="match status" value="1"/>
</dbReference>
<evidence type="ECO:0000256" key="1">
    <source>
        <dbReference type="ARBA" id="ARBA00005005"/>
    </source>
</evidence>
<dbReference type="SUPFAM" id="SSF51735">
    <property type="entry name" value="NAD(P)-binding Rossmann-fold domains"/>
    <property type="match status" value="1"/>
</dbReference>
<dbReference type="EMBL" id="JADKCH010000033">
    <property type="protein sequence ID" value="MBK8573959.1"/>
    <property type="molecule type" value="Genomic_DNA"/>
</dbReference>
<keyword evidence="4" id="KW-0560">Oxidoreductase</keyword>
<evidence type="ECO:0000259" key="9">
    <source>
        <dbReference type="Pfam" id="PF02737"/>
    </source>
</evidence>
<dbReference type="AlphaFoldDB" id="A0A936F4G3"/>
<dbReference type="InterPro" id="IPR029045">
    <property type="entry name" value="ClpP/crotonase-like_dom_sf"/>
</dbReference>
<dbReference type="GO" id="GO:0003857">
    <property type="term" value="F:(3S)-3-hydroxyacyl-CoA dehydrogenase (NAD+) activity"/>
    <property type="evidence" value="ECO:0007669"/>
    <property type="project" value="UniProtKB-EC"/>
</dbReference>
<dbReference type="Pfam" id="PF00725">
    <property type="entry name" value="3HCDH"/>
    <property type="match status" value="1"/>
</dbReference>
<keyword evidence="5" id="KW-0520">NAD</keyword>
<dbReference type="GO" id="GO:0006631">
    <property type="term" value="P:fatty acid metabolic process"/>
    <property type="evidence" value="ECO:0007669"/>
    <property type="project" value="UniProtKB-KW"/>
</dbReference>
<dbReference type="Gene3D" id="1.10.1040.50">
    <property type="match status" value="1"/>
</dbReference>
<evidence type="ECO:0000256" key="2">
    <source>
        <dbReference type="ARBA" id="ARBA00022832"/>
    </source>
</evidence>
<dbReference type="SUPFAM" id="SSF48179">
    <property type="entry name" value="6-phosphogluconate dehydrogenase C-terminal domain-like"/>
    <property type="match status" value="2"/>
</dbReference>
<dbReference type="Proteomes" id="UP000709959">
    <property type="component" value="Unassembled WGS sequence"/>
</dbReference>
<comment type="pathway">
    <text evidence="1">Lipid metabolism; fatty acid beta-oxidation.</text>
</comment>
<dbReference type="Pfam" id="PF02737">
    <property type="entry name" value="3HCDH_N"/>
    <property type="match status" value="1"/>
</dbReference>
<dbReference type="PANTHER" id="PTHR48075:SF7">
    <property type="entry name" value="3-HYDROXYACYL-COA DEHYDROGENASE-RELATED"/>
    <property type="match status" value="1"/>
</dbReference>
<name>A0A936F4G3_9BACT</name>
<evidence type="ECO:0000256" key="4">
    <source>
        <dbReference type="ARBA" id="ARBA00023002"/>
    </source>
</evidence>
<evidence type="ECO:0000313" key="11">
    <source>
        <dbReference type="Proteomes" id="UP000709959"/>
    </source>
</evidence>
<dbReference type="Gene3D" id="3.40.50.720">
    <property type="entry name" value="NAD(P)-binding Rossmann-like Domain"/>
    <property type="match status" value="1"/>
</dbReference>
<dbReference type="Pfam" id="PF00378">
    <property type="entry name" value="ECH_1"/>
    <property type="match status" value="1"/>
</dbReference>
<dbReference type="GO" id="GO:0070403">
    <property type="term" value="F:NAD+ binding"/>
    <property type="evidence" value="ECO:0007669"/>
    <property type="project" value="InterPro"/>
</dbReference>
<evidence type="ECO:0000256" key="6">
    <source>
        <dbReference type="ARBA" id="ARBA00023098"/>
    </source>
</evidence>
<proteinExistence type="predicted"/>
<reference evidence="10 11" key="1">
    <citation type="submission" date="2020-10" db="EMBL/GenBank/DDBJ databases">
        <title>Connecting structure to function with the recovery of over 1000 high-quality activated sludge metagenome-assembled genomes encoding full-length rRNA genes using long-read sequencing.</title>
        <authorList>
            <person name="Singleton C.M."/>
            <person name="Petriglieri F."/>
            <person name="Kristensen J.M."/>
            <person name="Kirkegaard R.H."/>
            <person name="Michaelsen T.Y."/>
            <person name="Andersen M.H."/>
            <person name="Karst S.M."/>
            <person name="Dueholm M.S."/>
            <person name="Nielsen P.H."/>
            <person name="Albertsen M."/>
        </authorList>
    </citation>
    <scope>NUCLEOTIDE SEQUENCE [LARGE SCALE GENOMIC DNA]</scope>
    <source>
        <strain evidence="10">OdNE_18-Q3-R46-58_MAXAC.008</strain>
    </source>
</reference>
<evidence type="ECO:0000313" key="10">
    <source>
        <dbReference type="EMBL" id="MBK8573959.1"/>
    </source>
</evidence>
<sequence>MSIKKIGVLGSGVMGSGIAAHVASAGCSVELLDIVIDEAAPDKLAEGALAALAKSKPALAMHGSFLKKIRPGNLRDHLDRLSDCDWVVEVVKEDLAIKRELYGRLEPKLKAGAWISSNTSGIPLKLLVEGRTDAFRQHFVITHFFNPVRYLRLLEFVKGPEVDEAEAQAFRTWLEESLGKEVVPAYDSPTFIGNRIGIHGIMATMHLALAEKIPFEVLDMVLGDAAARAKSAAFRTADLAGVDILAATAKNVYDLCPNDEVRDTFKFPEFLQWMLDNKLFGNKVKQGFFKKGPKDAKGKKTFLAIDPATREYIPQVKKDWPILKELKGIDDPAEKVKTLLTSDTEAGRLAWRCIAPNLTYAVNRLGEVTDGPLNVDRAIKNGFAFEVGPFELWDILGVERVVARMQFEEQPIAPLVVQMLAKGITSFYRWEHGVPVSQLNPKTLAFDPILEDRRVIILKREEGRGKVVAENGSCQLLDIGDDVACLSFRSKMNALDDGIIGLMEGTVQKHVPDRFKGLVVGNQGQHFSAGANLVMVLNAAKDKQFDLIEEVARRLQYAARMLTYAPFPTVGAPFNLALGGGCEITMACQRVVGHAELYIGLVEVGVGVIPAGGGCLQMLLRMEDAMAAKGELGPMPKVKASFQGIGTATVHTSFDEAQRNGYLRRTDRRVMNKAFLLHEAKQEVLKMAADFQPVKERTLRLPGRGGSEALKMAVRDFQLQGLASEHDGIIMGELANILCGGDVSLVQEVSEERILELERQAFARLCSFEKTQARMDAILKTGRPLRN</sequence>
<organism evidence="10 11">
    <name type="scientific">Candidatus Geothrix odensensis</name>
    <dbReference type="NCBI Taxonomy" id="2954440"/>
    <lineage>
        <taxon>Bacteria</taxon>
        <taxon>Pseudomonadati</taxon>
        <taxon>Acidobacteriota</taxon>
        <taxon>Holophagae</taxon>
        <taxon>Holophagales</taxon>
        <taxon>Holophagaceae</taxon>
        <taxon>Geothrix</taxon>
    </lineage>
</organism>
<dbReference type="InterPro" id="IPR036291">
    <property type="entry name" value="NAD(P)-bd_dom_sf"/>
</dbReference>